<name>A0A0L0EZ10_9EUKA</name>
<evidence type="ECO:0000313" key="1">
    <source>
        <dbReference type="EMBL" id="KNC69624.1"/>
    </source>
</evidence>
<dbReference type="AlphaFoldDB" id="A0A0L0EZ10"/>
<proteinExistence type="predicted"/>
<dbReference type="Proteomes" id="UP000054560">
    <property type="component" value="Unassembled WGS sequence"/>
</dbReference>
<evidence type="ECO:0000313" key="2">
    <source>
        <dbReference type="Proteomes" id="UP000054560"/>
    </source>
</evidence>
<organism evidence="1 2">
    <name type="scientific">Sphaeroforma arctica JP610</name>
    <dbReference type="NCBI Taxonomy" id="667725"/>
    <lineage>
        <taxon>Eukaryota</taxon>
        <taxon>Ichthyosporea</taxon>
        <taxon>Ichthyophonida</taxon>
        <taxon>Sphaeroforma</taxon>
    </lineage>
</organism>
<dbReference type="GeneID" id="25918366"/>
<accession>A0A0L0EZ10</accession>
<dbReference type="RefSeq" id="XP_014143526.1">
    <property type="nucleotide sequence ID" value="XM_014288051.1"/>
</dbReference>
<dbReference type="EMBL" id="KQ254059">
    <property type="protein sequence ID" value="KNC69624.1"/>
    <property type="molecule type" value="Genomic_DNA"/>
</dbReference>
<keyword evidence="2" id="KW-1185">Reference proteome</keyword>
<reference evidence="1 2" key="1">
    <citation type="submission" date="2011-02" db="EMBL/GenBank/DDBJ databases">
        <title>The Genome Sequence of Sphaeroforma arctica JP610.</title>
        <authorList>
            <consortium name="The Broad Institute Genome Sequencing Platform"/>
            <person name="Russ C."/>
            <person name="Cuomo C."/>
            <person name="Young S.K."/>
            <person name="Zeng Q."/>
            <person name="Gargeya S."/>
            <person name="Alvarado L."/>
            <person name="Berlin A."/>
            <person name="Chapman S.B."/>
            <person name="Chen Z."/>
            <person name="Freedman E."/>
            <person name="Gellesch M."/>
            <person name="Goldberg J."/>
            <person name="Griggs A."/>
            <person name="Gujja S."/>
            <person name="Heilman E."/>
            <person name="Heiman D."/>
            <person name="Howarth C."/>
            <person name="Mehta T."/>
            <person name="Neiman D."/>
            <person name="Pearson M."/>
            <person name="Roberts A."/>
            <person name="Saif S."/>
            <person name="Shea T."/>
            <person name="Shenoy N."/>
            <person name="Sisk P."/>
            <person name="Stolte C."/>
            <person name="Sykes S."/>
            <person name="White J."/>
            <person name="Yandava C."/>
            <person name="Burger G."/>
            <person name="Gray M.W."/>
            <person name="Holland P.W.H."/>
            <person name="King N."/>
            <person name="Lang F.B.F."/>
            <person name="Roger A.J."/>
            <person name="Ruiz-Trillo I."/>
            <person name="Haas B."/>
            <person name="Nusbaum C."/>
            <person name="Birren B."/>
        </authorList>
    </citation>
    <scope>NUCLEOTIDE SEQUENCE [LARGE SCALE GENOMIC DNA]</scope>
    <source>
        <strain evidence="1 2">JP610</strain>
    </source>
</reference>
<gene>
    <name evidence="1" type="ORF">SARC_17862</name>
</gene>
<protein>
    <submittedName>
        <fullName evidence="1">Uncharacterized protein</fullName>
    </submittedName>
</protein>
<feature type="non-terminal residue" evidence="1">
    <location>
        <position position="78"/>
    </location>
</feature>
<sequence length="78" mass="8549">MAPSLITGTSLPNMEVAIHSNQDSSGTAVPEVTEQHLNFLVHELQLQMNTLPTDPLGVICNITCFFALSVQLVYLHEQ</sequence>